<gene>
    <name evidence="1" type="ORF">SAMN06265350_101209</name>
</gene>
<dbReference type="RefSeq" id="WP_142600720.1">
    <property type="nucleotide sequence ID" value="NZ_FXSZ01000001.1"/>
</dbReference>
<evidence type="ECO:0008006" key="3">
    <source>
        <dbReference type="Google" id="ProtNLM"/>
    </source>
</evidence>
<dbReference type="Proteomes" id="UP000315971">
    <property type="component" value="Unassembled WGS sequence"/>
</dbReference>
<name>A0A521AL20_9SPHI</name>
<dbReference type="EMBL" id="FXSZ01000001">
    <property type="protein sequence ID" value="SMO35506.1"/>
    <property type="molecule type" value="Genomic_DNA"/>
</dbReference>
<protein>
    <recommendedName>
        <fullName evidence="3">HMA domain-containing protein</fullName>
    </recommendedName>
</protein>
<evidence type="ECO:0000313" key="2">
    <source>
        <dbReference type="Proteomes" id="UP000315971"/>
    </source>
</evidence>
<dbReference type="Gene3D" id="3.30.70.100">
    <property type="match status" value="1"/>
</dbReference>
<dbReference type="AlphaFoldDB" id="A0A521AL20"/>
<keyword evidence="2" id="KW-1185">Reference proteome</keyword>
<proteinExistence type="predicted"/>
<organism evidence="1 2">
    <name type="scientific">Solitalea koreensis</name>
    <dbReference type="NCBI Taxonomy" id="543615"/>
    <lineage>
        <taxon>Bacteria</taxon>
        <taxon>Pseudomonadati</taxon>
        <taxon>Bacteroidota</taxon>
        <taxon>Sphingobacteriia</taxon>
        <taxon>Sphingobacteriales</taxon>
        <taxon>Sphingobacteriaceae</taxon>
        <taxon>Solitalea</taxon>
    </lineage>
</organism>
<accession>A0A521AL20</accession>
<reference evidence="1 2" key="1">
    <citation type="submission" date="2017-05" db="EMBL/GenBank/DDBJ databases">
        <authorList>
            <person name="Varghese N."/>
            <person name="Submissions S."/>
        </authorList>
    </citation>
    <scope>NUCLEOTIDE SEQUENCE [LARGE SCALE GENOMIC DNA]</scope>
    <source>
        <strain evidence="1 2">DSM 21342</strain>
    </source>
</reference>
<evidence type="ECO:0000313" key="1">
    <source>
        <dbReference type="EMBL" id="SMO35506.1"/>
    </source>
</evidence>
<sequence>MRNWKSIFFILFSIFFAGFISDHHQIGFSNYFTVSKDSVEKKVCFKIIGMPFNRAEGNDIHKLLSKQPGVIQCAVTFEVATARLVIDTRKTDSFKLAEVIEGYKADRGFPRYHAVEIEDQ</sequence>